<dbReference type="PANTHER" id="PTHR31350">
    <property type="entry name" value="SI:DKEY-261L7.2"/>
    <property type="match status" value="1"/>
</dbReference>
<comment type="caution">
    <text evidence="3">The sequence shown here is derived from an EMBL/GenBank/DDBJ whole genome shotgun (WGS) entry which is preliminary data.</text>
</comment>
<protein>
    <submittedName>
        <fullName evidence="3">Invasion regulator SirB1</fullName>
    </submittedName>
</protein>
<reference evidence="3" key="2">
    <citation type="submission" date="2023-11" db="EMBL/GenBank/DDBJ databases">
        <title>Detection of rare carbapenemases in Enterobacterales - comparison of two colorimetric and two CIM-based carbapenemase assays.</title>
        <authorList>
            <person name="Schaffarczyk L."/>
            <person name="Noster J."/>
            <person name="Stelzer Y."/>
            <person name="Sattler J."/>
            <person name="Gatermann S."/>
            <person name="Hamprecht A."/>
        </authorList>
    </citation>
    <scope>NUCLEOTIDE SEQUENCE</scope>
    <source>
        <strain evidence="3">CIM-Cont-037</strain>
    </source>
</reference>
<reference evidence="4" key="1">
    <citation type="journal article" date="2023" name="J. Hosp. Infect.">
        <title>Cross-contamination of carbapenem-resistant Gram-negative bacteria between patients and hospital environment in the first year of a newly built surgical ward.</title>
        <authorList>
            <person name="Boutin S."/>
            <person name="Scherrer M."/>
            <person name="Spath I."/>
            <person name="Kocer K."/>
            <person name="Heeg K."/>
            <person name="Nurjadi D."/>
        </authorList>
    </citation>
    <scope>NUCLEOTIDE SEQUENCE</scope>
    <source>
        <strain evidence="4">KE10384</strain>
    </source>
</reference>
<sequence>MRSLADFEFNKAPLCEGMVLISELIRDDFPTHFVQDELQRLLTLAQEEIATSWDQERQLDRLLELFYHEWGFGASQGIYRLSDALWLDKVLVNRQGSAVSLGAILLWIAQRLDLPVVPVIFPTQMLLRADPEASEEMWLINPFNGETLDEHTLEVWLKGNISPVAELFNEDLDEADNAEVIRKLLDTLKSALMEERQMELALRASEALLQFNPEDPYEIRDRGLIYAQLECDHVALLDLNYFVEQCPEDPISEMIRAQINTISHKQITLH</sequence>
<dbReference type="NCBIfam" id="NF008188">
    <property type="entry name" value="PRK10941.1"/>
    <property type="match status" value="1"/>
</dbReference>
<dbReference type="RefSeq" id="WP_015367106.1">
    <property type="nucleotide sequence ID" value="NZ_AP022108.1"/>
</dbReference>
<comment type="similarity">
    <text evidence="1">Belongs to the UPF0162 family.</text>
</comment>
<evidence type="ECO:0000259" key="2">
    <source>
        <dbReference type="Pfam" id="PF13369"/>
    </source>
</evidence>
<dbReference type="EMBL" id="JARELW010000008">
    <property type="protein sequence ID" value="MEA8801459.1"/>
    <property type="molecule type" value="Genomic_DNA"/>
</dbReference>
<dbReference type="Pfam" id="PF13369">
    <property type="entry name" value="Transglut_core2"/>
    <property type="match status" value="1"/>
</dbReference>
<proteinExistence type="inferred from homology"/>
<accession>A0A094XJN7</accession>
<gene>
    <name evidence="3" type="primary">sirB1</name>
    <name evidence="4" type="ORF">PZT46_19655</name>
    <name evidence="3" type="ORF">SJ059_07925</name>
</gene>
<evidence type="ECO:0000313" key="3">
    <source>
        <dbReference type="EMBL" id="MDX7014397.1"/>
    </source>
</evidence>
<dbReference type="Proteomes" id="UP001303386">
    <property type="component" value="Unassembled WGS sequence"/>
</dbReference>
<organism evidence="3 5">
    <name type="scientific">Klebsiella aerogenes</name>
    <name type="common">Enterobacter aerogenes</name>
    <dbReference type="NCBI Taxonomy" id="548"/>
    <lineage>
        <taxon>Bacteria</taxon>
        <taxon>Pseudomonadati</taxon>
        <taxon>Pseudomonadota</taxon>
        <taxon>Gammaproteobacteria</taxon>
        <taxon>Enterobacterales</taxon>
        <taxon>Enterobacteriaceae</taxon>
        <taxon>Klebsiella/Raoultella group</taxon>
        <taxon>Klebsiella</taxon>
    </lineage>
</organism>
<dbReference type="OMA" id="WIAAEHD"/>
<dbReference type="EMBL" id="JAWZZT010000005">
    <property type="protein sequence ID" value="MDX7014397.1"/>
    <property type="molecule type" value="Genomic_DNA"/>
</dbReference>
<dbReference type="Pfam" id="PF13371">
    <property type="entry name" value="TPR_9"/>
    <property type="match status" value="1"/>
</dbReference>
<accession>A0A157YWK6</accession>
<dbReference type="InterPro" id="IPR032698">
    <property type="entry name" value="SirB1_N"/>
</dbReference>
<name>A0A094XJN7_KLEAE</name>
<dbReference type="Proteomes" id="UP001279012">
    <property type="component" value="Unassembled WGS sequence"/>
</dbReference>
<evidence type="ECO:0000256" key="1">
    <source>
        <dbReference type="ARBA" id="ARBA00007100"/>
    </source>
</evidence>
<dbReference type="GeneID" id="93311536"/>
<evidence type="ECO:0000313" key="4">
    <source>
        <dbReference type="EMBL" id="MEA8801459.1"/>
    </source>
</evidence>
<dbReference type="AlphaFoldDB" id="A0A094XJN7"/>
<dbReference type="PANTHER" id="PTHR31350:SF21">
    <property type="entry name" value="F-BOX ONLY PROTEIN 21"/>
    <property type="match status" value="1"/>
</dbReference>
<evidence type="ECO:0000313" key="5">
    <source>
        <dbReference type="Proteomes" id="UP001279012"/>
    </source>
</evidence>
<feature type="domain" description="Protein SirB1 N-terminal" evidence="2">
    <location>
        <begin position="34"/>
        <end position="185"/>
    </location>
</feature>